<reference evidence="1 2" key="1">
    <citation type="journal article" date="2014" name="ISME J.">
        <title>Adaptation of an abundant Roseobacter RCA organism to pelagic systems revealed by genomic and transcriptomic analyses.</title>
        <authorList>
            <person name="Voget S."/>
            <person name="Wemheuer B."/>
            <person name="Brinkhoff T."/>
            <person name="Vollmers J."/>
            <person name="Dietrich S."/>
            <person name="Giebel H.A."/>
            <person name="Beardsley C."/>
            <person name="Sardemann C."/>
            <person name="Bakenhus I."/>
            <person name="Billerbeck S."/>
            <person name="Daniel R."/>
            <person name="Simon M."/>
        </authorList>
    </citation>
    <scope>NUCLEOTIDE SEQUENCE [LARGE SCALE GENOMIC DNA]</scope>
    <source>
        <strain evidence="1 2">RCA23</strain>
    </source>
</reference>
<evidence type="ECO:0000313" key="2">
    <source>
        <dbReference type="Proteomes" id="UP000028680"/>
    </source>
</evidence>
<organism evidence="1 2">
    <name type="scientific">Planktomarina temperata RCA23</name>
    <dbReference type="NCBI Taxonomy" id="666509"/>
    <lineage>
        <taxon>Bacteria</taxon>
        <taxon>Pseudomonadati</taxon>
        <taxon>Pseudomonadota</taxon>
        <taxon>Alphaproteobacteria</taxon>
        <taxon>Rhodobacterales</taxon>
        <taxon>Paracoccaceae</taxon>
        <taxon>Planktomarina</taxon>
    </lineage>
</organism>
<evidence type="ECO:0000313" key="1">
    <source>
        <dbReference type="EMBL" id="AII87387.1"/>
    </source>
</evidence>
<sequence>MGVAAQIEALGTAGWAKFSADAHLEAWAAHVAPIAAALSQNPEHRADWLRHGGTWFAGVNILANDAQGRVEQGPALGGAVVDCLTALHGPMSLDRGQISVTYPGYPAFDGQESAAAHRYRVNRAAAHVDGLLAIGPERRRFVHEPHQYVLGIPLGKSNAEASPLVIWEGSHSLIRAAFKSVLDSLPVAQWGSVDLTEVYHKARKDCFDRCRRKSILAQPGECYVLHRLALHGIAPWGTGAQAPPEGRIVAYFRPQTQGNLNDWLNGEY</sequence>
<evidence type="ECO:0008006" key="3">
    <source>
        <dbReference type="Google" id="ProtNLM"/>
    </source>
</evidence>
<dbReference type="Proteomes" id="UP000028680">
    <property type="component" value="Chromosome"/>
</dbReference>
<dbReference type="AlphaFoldDB" id="A0AAN0VIV3"/>
<dbReference type="KEGG" id="ptp:RCA23_c18560"/>
<dbReference type="SUPFAM" id="SSF51197">
    <property type="entry name" value="Clavaminate synthase-like"/>
    <property type="match status" value="1"/>
</dbReference>
<proteinExistence type="predicted"/>
<gene>
    <name evidence="1" type="ORF">RCA23_c18560</name>
</gene>
<dbReference type="RefSeq" id="WP_236631339.1">
    <property type="nucleotide sequence ID" value="NZ_CP003984.1"/>
</dbReference>
<keyword evidence="2" id="KW-1185">Reference proteome</keyword>
<protein>
    <recommendedName>
        <fullName evidence="3">Phytanoyl-CoA dioxygenase</fullName>
    </recommendedName>
</protein>
<dbReference type="EMBL" id="CP003984">
    <property type="protein sequence ID" value="AII87387.1"/>
    <property type="molecule type" value="Genomic_DNA"/>
</dbReference>
<accession>A0AAN0VIV3</accession>
<name>A0AAN0VIV3_9RHOB</name>